<dbReference type="PANTHER" id="PTHR10091:SF0">
    <property type="entry name" value="GALACTOSE MUTAROTASE"/>
    <property type="match status" value="1"/>
</dbReference>
<dbReference type="RefSeq" id="WP_248475857.1">
    <property type="nucleotide sequence ID" value="NZ_JALPRF010000001.1"/>
</dbReference>
<dbReference type="SUPFAM" id="SSF74650">
    <property type="entry name" value="Galactose mutarotase-like"/>
    <property type="match status" value="1"/>
</dbReference>
<dbReference type="InterPro" id="IPR008183">
    <property type="entry name" value="Aldose_1/G6P_1-epimerase"/>
</dbReference>
<comment type="caution">
    <text evidence="4">The sequence shown here is derived from an EMBL/GenBank/DDBJ whole genome shotgun (WGS) entry which is preliminary data.</text>
</comment>
<proteinExistence type="predicted"/>
<sequence length="343" mass="37770">MSFTITTQPFGPLPSDRKPLTEYILQYPGTGEFISVIPEFGGVLRRLVLRRGDHLYALLKSPESPQALIADESYAGSLLFPFPSRIRHGIYAFEGEKYALRMNEASRDNAIHGFVHGQTFTVVNQETTPNHASLTLQYDYAGDTVGYPFPFALTVMYELTRADWLTLGSNPSDDRLCALRISYSVLNTGTSRCPVAFGWHPYFTFSGESIDELTISLPNRQAITLDDAMMPSGRQPAQTAETMSLKERQLDVPFLIEPTGQTSDGISYAETVLESPKAGVKLVVGQETGEGKLNYLVCFTPPRRDSIAIEPLTANVDSLNNGEGLTVLNPGEATSGSMWVRLQ</sequence>
<comment type="subunit">
    <text evidence="2">Monomer.</text>
</comment>
<dbReference type="InterPro" id="IPR014718">
    <property type="entry name" value="GH-type_carb-bd"/>
</dbReference>
<evidence type="ECO:0000256" key="3">
    <source>
        <dbReference type="ARBA" id="ARBA00022837"/>
    </source>
</evidence>
<gene>
    <name evidence="4" type="ORF">M0L20_04235</name>
</gene>
<keyword evidence="3" id="KW-0106">Calcium</keyword>
<dbReference type="Pfam" id="PF01263">
    <property type="entry name" value="Aldose_epim"/>
    <property type="match status" value="1"/>
</dbReference>
<evidence type="ECO:0000313" key="5">
    <source>
        <dbReference type="Proteomes" id="UP001202180"/>
    </source>
</evidence>
<comment type="cofactor">
    <cofactor evidence="1">
        <name>Ca(2+)</name>
        <dbReference type="ChEBI" id="CHEBI:29108"/>
    </cofactor>
</comment>
<dbReference type="Gene3D" id="2.70.98.10">
    <property type="match status" value="1"/>
</dbReference>
<dbReference type="PANTHER" id="PTHR10091">
    <property type="entry name" value="ALDOSE-1-EPIMERASE"/>
    <property type="match status" value="1"/>
</dbReference>
<evidence type="ECO:0000313" key="4">
    <source>
        <dbReference type="EMBL" id="MCK8491047.1"/>
    </source>
</evidence>
<reference evidence="4 5" key="1">
    <citation type="submission" date="2022-04" db="EMBL/GenBank/DDBJ databases">
        <title>Spirosoma sp. strain RP8 genome sequencing and assembly.</title>
        <authorList>
            <person name="Jung Y."/>
        </authorList>
    </citation>
    <scope>NUCLEOTIDE SEQUENCE [LARGE SCALE GENOMIC DNA]</scope>
    <source>
        <strain evidence="4 5">RP8</strain>
    </source>
</reference>
<keyword evidence="5" id="KW-1185">Reference proteome</keyword>
<dbReference type="EMBL" id="JALPRF010000001">
    <property type="protein sequence ID" value="MCK8491047.1"/>
    <property type="molecule type" value="Genomic_DNA"/>
</dbReference>
<evidence type="ECO:0000256" key="1">
    <source>
        <dbReference type="ARBA" id="ARBA00001913"/>
    </source>
</evidence>
<evidence type="ECO:0000256" key="2">
    <source>
        <dbReference type="ARBA" id="ARBA00011245"/>
    </source>
</evidence>
<protein>
    <submittedName>
        <fullName evidence="4">Aldose 1-epimerase</fullName>
    </submittedName>
</protein>
<organism evidence="4 5">
    <name type="scientific">Spirosoma liriopis</name>
    <dbReference type="NCBI Taxonomy" id="2937440"/>
    <lineage>
        <taxon>Bacteria</taxon>
        <taxon>Pseudomonadati</taxon>
        <taxon>Bacteroidota</taxon>
        <taxon>Cytophagia</taxon>
        <taxon>Cytophagales</taxon>
        <taxon>Cytophagaceae</taxon>
        <taxon>Spirosoma</taxon>
    </lineage>
</organism>
<name>A0ABT0HGN2_9BACT</name>
<dbReference type="InterPro" id="IPR011013">
    <property type="entry name" value="Gal_mutarotase_sf_dom"/>
</dbReference>
<dbReference type="Proteomes" id="UP001202180">
    <property type="component" value="Unassembled WGS sequence"/>
</dbReference>
<accession>A0ABT0HGN2</accession>